<dbReference type="HAMAP" id="MF_00055">
    <property type="entry name" value="MEMO1"/>
    <property type="match status" value="1"/>
</dbReference>
<reference evidence="2" key="1">
    <citation type="submission" date="2020-11" db="EMBL/GenBank/DDBJ databases">
        <authorList>
            <person name="Tran Van P."/>
        </authorList>
    </citation>
    <scope>NUCLEOTIDE SEQUENCE</scope>
</reference>
<dbReference type="PANTHER" id="PTHR11060:SF0">
    <property type="entry name" value="PROTEIN MEMO1"/>
    <property type="match status" value="1"/>
</dbReference>
<dbReference type="InterPro" id="IPR002737">
    <property type="entry name" value="MEMO1_fam"/>
</dbReference>
<evidence type="ECO:0000313" key="2">
    <source>
        <dbReference type="EMBL" id="CAD7620534.1"/>
    </source>
</evidence>
<dbReference type="EMBL" id="OC854845">
    <property type="protein sequence ID" value="CAD7620534.1"/>
    <property type="molecule type" value="Genomic_DNA"/>
</dbReference>
<sequence length="295" mass="32961">MSSVRKATHASNWYSGSAKELRNQLENWLSCAGPTSHGPARAIIAPHAGYQYCGSCAAFAYKEINPQQTKRIFILGPAHHVRLGGCALSPAKVYKTPLYDLNIDQKIYSELFDTSMFEEMTLQTDEEEHSIEMHLPFVAKVMEGQSFTIVPVLVGSLNAEKEALYGKLFSKYLADTDNVFVISSDFCHWGARFSYQYYDKGSGDIYQSIQKLDETGMNTIEKLIPSGFTSYLKKYGNTICGRHPIGVLLNAVHHLNESESEEKPTLKFLNYAQSSHCLYMTDSSVSYAAASLKWG</sequence>
<dbReference type="Gene3D" id="3.40.830.10">
    <property type="entry name" value="LigB-like"/>
    <property type="match status" value="1"/>
</dbReference>
<accession>A0A7R9PU93</accession>
<dbReference type="EMBL" id="CAJPIZ010000270">
    <property type="protein sequence ID" value="CAG2100964.1"/>
    <property type="molecule type" value="Genomic_DNA"/>
</dbReference>
<dbReference type="NCBIfam" id="TIGR04336">
    <property type="entry name" value="AmmeMemoSam_B"/>
    <property type="match status" value="1"/>
</dbReference>
<keyword evidence="3" id="KW-1185">Reference proteome</keyword>
<protein>
    <recommendedName>
        <fullName evidence="4">Protein MEMO1</fullName>
    </recommendedName>
</protein>
<dbReference type="Pfam" id="PF01875">
    <property type="entry name" value="Memo"/>
    <property type="match status" value="1"/>
</dbReference>
<organism evidence="2">
    <name type="scientific">Medioppia subpectinata</name>
    <dbReference type="NCBI Taxonomy" id="1979941"/>
    <lineage>
        <taxon>Eukaryota</taxon>
        <taxon>Metazoa</taxon>
        <taxon>Ecdysozoa</taxon>
        <taxon>Arthropoda</taxon>
        <taxon>Chelicerata</taxon>
        <taxon>Arachnida</taxon>
        <taxon>Acari</taxon>
        <taxon>Acariformes</taxon>
        <taxon>Sarcoptiformes</taxon>
        <taxon>Oribatida</taxon>
        <taxon>Brachypylina</taxon>
        <taxon>Oppioidea</taxon>
        <taxon>Oppiidae</taxon>
        <taxon>Medioppia</taxon>
    </lineage>
</organism>
<proteinExistence type="inferred from homology"/>
<comment type="similarity">
    <text evidence="1">Belongs to the MEMO1 family.</text>
</comment>
<name>A0A7R9PU93_9ACAR</name>
<dbReference type="PANTHER" id="PTHR11060">
    <property type="entry name" value="PROTEIN MEMO1"/>
    <property type="match status" value="1"/>
</dbReference>
<dbReference type="Proteomes" id="UP000759131">
    <property type="component" value="Unassembled WGS sequence"/>
</dbReference>
<evidence type="ECO:0000313" key="3">
    <source>
        <dbReference type="Proteomes" id="UP000759131"/>
    </source>
</evidence>
<evidence type="ECO:0000256" key="1">
    <source>
        <dbReference type="ARBA" id="ARBA00006315"/>
    </source>
</evidence>
<evidence type="ECO:0008006" key="4">
    <source>
        <dbReference type="Google" id="ProtNLM"/>
    </source>
</evidence>
<dbReference type="CDD" id="cd07361">
    <property type="entry name" value="MEMO_like"/>
    <property type="match status" value="1"/>
</dbReference>
<dbReference type="OrthoDB" id="417112at2759"/>
<gene>
    <name evidence="2" type="ORF">OSB1V03_LOCUS1019</name>
</gene>
<dbReference type="AlphaFoldDB" id="A0A7R9PU93"/>